<feature type="compositionally biased region" description="Basic and acidic residues" evidence="1">
    <location>
        <begin position="85"/>
        <end position="98"/>
    </location>
</feature>
<feature type="compositionally biased region" description="Low complexity" evidence="1">
    <location>
        <begin position="105"/>
        <end position="117"/>
    </location>
</feature>
<keyword evidence="3" id="KW-1185">Reference proteome</keyword>
<feature type="region of interest" description="Disordered" evidence="1">
    <location>
        <begin position="194"/>
        <end position="217"/>
    </location>
</feature>
<reference evidence="2 3" key="1">
    <citation type="journal article" date="2018" name="Cell">
        <title>The Chara Genome: Secondary Complexity and Implications for Plant Terrestrialization.</title>
        <authorList>
            <person name="Nishiyama T."/>
            <person name="Sakayama H."/>
            <person name="Vries J.D."/>
            <person name="Buschmann H."/>
            <person name="Saint-Marcoux D."/>
            <person name="Ullrich K.K."/>
            <person name="Haas F.B."/>
            <person name="Vanderstraeten L."/>
            <person name="Becker D."/>
            <person name="Lang D."/>
            <person name="Vosolsobe S."/>
            <person name="Rombauts S."/>
            <person name="Wilhelmsson P.K.I."/>
            <person name="Janitza P."/>
            <person name="Kern R."/>
            <person name="Heyl A."/>
            <person name="Rumpler F."/>
            <person name="Villalobos L.I.A.C."/>
            <person name="Clay J.M."/>
            <person name="Skokan R."/>
            <person name="Toyoda A."/>
            <person name="Suzuki Y."/>
            <person name="Kagoshima H."/>
            <person name="Schijlen E."/>
            <person name="Tajeshwar N."/>
            <person name="Catarino B."/>
            <person name="Hetherington A.J."/>
            <person name="Saltykova A."/>
            <person name="Bonnot C."/>
            <person name="Breuninger H."/>
            <person name="Symeonidi A."/>
            <person name="Radhakrishnan G.V."/>
            <person name="Van Nieuwerburgh F."/>
            <person name="Deforce D."/>
            <person name="Chang C."/>
            <person name="Karol K.G."/>
            <person name="Hedrich R."/>
            <person name="Ulvskov P."/>
            <person name="Glockner G."/>
            <person name="Delwiche C.F."/>
            <person name="Petrasek J."/>
            <person name="Van de Peer Y."/>
            <person name="Friml J."/>
            <person name="Beilby M."/>
            <person name="Dolan L."/>
            <person name="Kohara Y."/>
            <person name="Sugano S."/>
            <person name="Fujiyama A."/>
            <person name="Delaux P.-M."/>
            <person name="Quint M."/>
            <person name="TheiBen G."/>
            <person name="Hagemann M."/>
            <person name="Harholt J."/>
            <person name="Dunand C."/>
            <person name="Zachgo S."/>
            <person name="Langdale J."/>
            <person name="Maumus F."/>
            <person name="Straeten D.V.D."/>
            <person name="Gould S.B."/>
            <person name="Rensing S.A."/>
        </authorList>
    </citation>
    <scope>NUCLEOTIDE SEQUENCE [LARGE SCALE GENOMIC DNA]</scope>
    <source>
        <strain evidence="2 3">S276</strain>
    </source>
</reference>
<dbReference type="EMBL" id="BFEA01000339">
    <property type="protein sequence ID" value="GBG80180.1"/>
    <property type="molecule type" value="Genomic_DNA"/>
</dbReference>
<dbReference type="Gramene" id="GBG80180">
    <property type="protein sequence ID" value="GBG80180"/>
    <property type="gene ID" value="CBR_g30546"/>
</dbReference>
<feature type="region of interest" description="Disordered" evidence="1">
    <location>
        <begin position="1"/>
        <end position="150"/>
    </location>
</feature>
<name>A0A388LD01_CHABU</name>
<gene>
    <name evidence="2" type="ORF">CBR_g30546</name>
</gene>
<proteinExistence type="predicted"/>
<accession>A0A388LD01</accession>
<evidence type="ECO:0000256" key="1">
    <source>
        <dbReference type="SAM" id="MobiDB-lite"/>
    </source>
</evidence>
<feature type="region of interest" description="Disordered" evidence="1">
    <location>
        <begin position="312"/>
        <end position="331"/>
    </location>
</feature>
<dbReference type="Proteomes" id="UP000265515">
    <property type="component" value="Unassembled WGS sequence"/>
</dbReference>
<organism evidence="2 3">
    <name type="scientific">Chara braunii</name>
    <name type="common">Braun's stonewort</name>
    <dbReference type="NCBI Taxonomy" id="69332"/>
    <lineage>
        <taxon>Eukaryota</taxon>
        <taxon>Viridiplantae</taxon>
        <taxon>Streptophyta</taxon>
        <taxon>Charophyceae</taxon>
        <taxon>Charales</taxon>
        <taxon>Characeae</taxon>
        <taxon>Chara</taxon>
    </lineage>
</organism>
<sequence length="362" mass="41503">MVTTARRQTLRRGGRDETGEVSWERLDSRGEMGEDGDVDETAEARRETMVTHMETTNARRQRRDGRGWTPRRQRHRSPNARMCHFIRECRTRMRDMEQQTRQGGNNNQASASTSNSNPILPSPGAIVPYKAPSQDVRNNQGSGSSNGGYNGDYNAGYGSYYNNNYRRPWYSDQRDKNERVEKMCNWMSGEMEERERIKKEKEEAARKEEAAKKEKEIEEKKLAEAKEKEDFKESIGRMVQSQMRYVCEEVLGRKVGEGERLTVSTAAEIRRRTEAEILKSHESEEIQKKDEEILKLKKAMADLQSDRTGIGFAEAGQSAPDPGRSISKGESWLADQRNGVNGRSYWWEESNINPCEGKGEEA</sequence>
<dbReference type="AlphaFoldDB" id="A0A388LD01"/>
<evidence type="ECO:0000313" key="2">
    <source>
        <dbReference type="EMBL" id="GBG80180.1"/>
    </source>
</evidence>
<evidence type="ECO:0000313" key="3">
    <source>
        <dbReference type="Proteomes" id="UP000265515"/>
    </source>
</evidence>
<feature type="compositionally biased region" description="Basic and acidic residues" evidence="1">
    <location>
        <begin position="13"/>
        <end position="32"/>
    </location>
</feature>
<comment type="caution">
    <text evidence="2">The sequence shown here is derived from an EMBL/GenBank/DDBJ whole genome shotgun (WGS) entry which is preliminary data.</text>
</comment>
<feature type="compositionally biased region" description="Basic residues" evidence="1">
    <location>
        <begin position="59"/>
        <end position="78"/>
    </location>
</feature>
<protein>
    <submittedName>
        <fullName evidence="2">Uncharacterized protein</fullName>
    </submittedName>
</protein>